<dbReference type="SUPFAM" id="SSF53067">
    <property type="entry name" value="Actin-like ATPase domain"/>
    <property type="match status" value="1"/>
</dbReference>
<sequence length="225" mass="25856">MSKLQQLISCYKKNNTNKSTSDEETFIGAIDEGTSSTRFVVFSTKTNKLIASHQINTTNICLNEGWVEQDPEDILLKVKETIAVTCEKLQEMDIPISKIITIGVTNQRETTLVWDKFTGKPLYNAIIWMDIRTQSIVERYLNKKIPNCHTLELRKRHLQVKCGLTMNPYFSVFKLIWLLENVTEVSEAVKQKRCMFGTMDSWLIWTSGRQPAARGPDAARESIKY</sequence>
<protein>
    <recommendedName>
        <fullName evidence="3">glycerol kinase</fullName>
        <ecNumber evidence="3">2.7.1.30</ecNumber>
    </recommendedName>
    <alternativeName>
        <fullName evidence="6">ATP:glycerol 3-phosphotransferase</fullName>
    </alternativeName>
</protein>
<evidence type="ECO:0000256" key="4">
    <source>
        <dbReference type="ARBA" id="ARBA00022679"/>
    </source>
</evidence>
<evidence type="ECO:0000259" key="7">
    <source>
        <dbReference type="Pfam" id="PF00370"/>
    </source>
</evidence>
<comment type="pathway">
    <text evidence="1">Polyol metabolism; glycerol degradation via glycerol kinase pathway; sn-glycerol 3-phosphate from glycerol: step 1/1.</text>
</comment>
<evidence type="ECO:0000256" key="1">
    <source>
        <dbReference type="ARBA" id="ARBA00005190"/>
    </source>
</evidence>
<dbReference type="OrthoDB" id="5422795at2759"/>
<evidence type="ECO:0000313" key="8">
    <source>
        <dbReference type="EMBL" id="VVC27151.1"/>
    </source>
</evidence>
<keyword evidence="5 8" id="KW-0418">Kinase</keyword>
<keyword evidence="9" id="KW-1185">Reference proteome</keyword>
<feature type="domain" description="Carbohydrate kinase FGGY N-terminal" evidence="7">
    <location>
        <begin position="27"/>
        <end position="205"/>
    </location>
</feature>
<dbReference type="InterPro" id="IPR018484">
    <property type="entry name" value="FGGY_N"/>
</dbReference>
<dbReference type="Gene3D" id="3.30.420.40">
    <property type="match status" value="1"/>
</dbReference>
<dbReference type="GO" id="GO:0004370">
    <property type="term" value="F:glycerol kinase activity"/>
    <property type="evidence" value="ECO:0007669"/>
    <property type="project" value="UniProtKB-EC"/>
</dbReference>
<proteinExistence type="inferred from homology"/>
<dbReference type="InterPro" id="IPR018483">
    <property type="entry name" value="Carb_kinase_FGGY_CS"/>
</dbReference>
<dbReference type="PANTHER" id="PTHR10196:SF69">
    <property type="entry name" value="GLYCEROL KINASE"/>
    <property type="match status" value="1"/>
</dbReference>
<dbReference type="InterPro" id="IPR043129">
    <property type="entry name" value="ATPase_NBD"/>
</dbReference>
<keyword evidence="4" id="KW-0808">Transferase</keyword>
<organism evidence="8 9">
    <name type="scientific">Cinara cedri</name>
    <dbReference type="NCBI Taxonomy" id="506608"/>
    <lineage>
        <taxon>Eukaryota</taxon>
        <taxon>Metazoa</taxon>
        <taxon>Ecdysozoa</taxon>
        <taxon>Arthropoda</taxon>
        <taxon>Hexapoda</taxon>
        <taxon>Insecta</taxon>
        <taxon>Pterygota</taxon>
        <taxon>Neoptera</taxon>
        <taxon>Paraneoptera</taxon>
        <taxon>Hemiptera</taxon>
        <taxon>Sternorrhyncha</taxon>
        <taxon>Aphidomorpha</taxon>
        <taxon>Aphidoidea</taxon>
        <taxon>Aphididae</taxon>
        <taxon>Lachninae</taxon>
        <taxon>Cinara</taxon>
    </lineage>
</organism>
<gene>
    <name evidence="8" type="ORF">CINCED_3A006029</name>
</gene>
<dbReference type="GO" id="GO:0006641">
    <property type="term" value="P:triglyceride metabolic process"/>
    <property type="evidence" value="ECO:0007669"/>
    <property type="project" value="TreeGrafter"/>
</dbReference>
<feature type="non-terminal residue" evidence="8">
    <location>
        <position position="225"/>
    </location>
</feature>
<evidence type="ECO:0000313" key="9">
    <source>
        <dbReference type="Proteomes" id="UP000325440"/>
    </source>
</evidence>
<dbReference type="UniPathway" id="UPA00618">
    <property type="reaction ID" value="UER00672"/>
</dbReference>
<dbReference type="Pfam" id="PF00370">
    <property type="entry name" value="FGGY_N"/>
    <property type="match status" value="1"/>
</dbReference>
<dbReference type="Proteomes" id="UP000325440">
    <property type="component" value="Unassembled WGS sequence"/>
</dbReference>
<name>A0A5E4MB67_9HEMI</name>
<dbReference type="GO" id="GO:0046167">
    <property type="term" value="P:glycerol-3-phosphate biosynthetic process"/>
    <property type="evidence" value="ECO:0007669"/>
    <property type="project" value="TreeGrafter"/>
</dbReference>
<dbReference type="GO" id="GO:0019563">
    <property type="term" value="P:glycerol catabolic process"/>
    <property type="evidence" value="ECO:0007669"/>
    <property type="project" value="UniProtKB-UniPathway"/>
</dbReference>
<evidence type="ECO:0000256" key="2">
    <source>
        <dbReference type="ARBA" id="ARBA00009156"/>
    </source>
</evidence>
<evidence type="ECO:0000256" key="6">
    <source>
        <dbReference type="ARBA" id="ARBA00043149"/>
    </source>
</evidence>
<evidence type="ECO:0000256" key="5">
    <source>
        <dbReference type="ARBA" id="ARBA00022777"/>
    </source>
</evidence>
<reference evidence="8 9" key="1">
    <citation type="submission" date="2019-08" db="EMBL/GenBank/DDBJ databases">
        <authorList>
            <person name="Alioto T."/>
            <person name="Alioto T."/>
            <person name="Gomez Garrido J."/>
        </authorList>
    </citation>
    <scope>NUCLEOTIDE SEQUENCE [LARGE SCALE GENOMIC DNA]</scope>
</reference>
<comment type="similarity">
    <text evidence="2">Belongs to the FGGY kinase family.</text>
</comment>
<evidence type="ECO:0000256" key="3">
    <source>
        <dbReference type="ARBA" id="ARBA00012099"/>
    </source>
</evidence>
<dbReference type="EC" id="2.7.1.30" evidence="3"/>
<dbReference type="PROSITE" id="PS00933">
    <property type="entry name" value="FGGY_KINASES_1"/>
    <property type="match status" value="1"/>
</dbReference>
<dbReference type="AlphaFoldDB" id="A0A5E4MB67"/>
<dbReference type="PANTHER" id="PTHR10196">
    <property type="entry name" value="SUGAR KINASE"/>
    <property type="match status" value="1"/>
</dbReference>
<dbReference type="GO" id="GO:0005739">
    <property type="term" value="C:mitochondrion"/>
    <property type="evidence" value="ECO:0007669"/>
    <property type="project" value="TreeGrafter"/>
</dbReference>
<dbReference type="EMBL" id="CABPRJ010000065">
    <property type="protein sequence ID" value="VVC27151.1"/>
    <property type="molecule type" value="Genomic_DNA"/>
</dbReference>
<accession>A0A5E4MB67</accession>